<dbReference type="Proteomes" id="UP000263642">
    <property type="component" value="Unassembled WGS sequence"/>
</dbReference>
<reference evidence="4 5" key="1">
    <citation type="journal article" date="2018" name="Nat. Biotechnol.">
        <title>A standardized bacterial taxonomy based on genome phylogeny substantially revises the tree of life.</title>
        <authorList>
            <person name="Parks D.H."/>
            <person name="Chuvochina M."/>
            <person name="Waite D.W."/>
            <person name="Rinke C."/>
            <person name="Skarshewski A."/>
            <person name="Chaumeil P.A."/>
            <person name="Hugenholtz P."/>
        </authorList>
    </citation>
    <scope>NUCLEOTIDE SEQUENCE [LARGE SCALE GENOMIC DNA]</scope>
    <source>
        <strain evidence="4">UBA9375</strain>
    </source>
</reference>
<dbReference type="InterPro" id="IPR028082">
    <property type="entry name" value="Peripla_BP_I"/>
</dbReference>
<comment type="similarity">
    <text evidence="2">Belongs to the bacterial solute-binding protein 2 family.</text>
</comment>
<sequence>MNELRKDLISGLLLCGLLAGCTSQTDPSEQSGEKHSDDKKPKIALIMKSLANDFFSSMAKGAESHQQAHSDDYDLVVNGIKDERDLSRQVALVEEMVSSGVDAIVIAPADSKALVPALRRAREAGVVVINIDNKLDAEILQTEQISIPFVGPDNQAGAKKVGDYLATKLKAGDEVIVLEGIRTSFNGTQRRLGFEAAMKTADIKIADSQSAQWEMSMANTLASSMLSEHPNVKAILAANDSMALGALAAVRNSGKTGEVSIVGFDNIPAVQQAIKEGQILATADQHGGELAVFGIEHALRLIADPEAKVEDRETPVDLITAEDLK</sequence>
<evidence type="ECO:0000313" key="5">
    <source>
        <dbReference type="Proteomes" id="UP000263642"/>
    </source>
</evidence>
<evidence type="ECO:0000259" key="3">
    <source>
        <dbReference type="Pfam" id="PF13407"/>
    </source>
</evidence>
<dbReference type="GO" id="GO:0030288">
    <property type="term" value="C:outer membrane-bounded periplasmic space"/>
    <property type="evidence" value="ECO:0007669"/>
    <property type="project" value="TreeGrafter"/>
</dbReference>
<dbReference type="SUPFAM" id="SSF53822">
    <property type="entry name" value="Periplasmic binding protein-like I"/>
    <property type="match status" value="1"/>
</dbReference>
<dbReference type="Gene3D" id="3.40.50.2300">
    <property type="match status" value="2"/>
</dbReference>
<organism evidence="4 5">
    <name type="scientific">Gimesia maris</name>
    <dbReference type="NCBI Taxonomy" id="122"/>
    <lineage>
        <taxon>Bacteria</taxon>
        <taxon>Pseudomonadati</taxon>
        <taxon>Planctomycetota</taxon>
        <taxon>Planctomycetia</taxon>
        <taxon>Planctomycetales</taxon>
        <taxon>Planctomycetaceae</taxon>
        <taxon>Gimesia</taxon>
    </lineage>
</organism>
<dbReference type="InterPro" id="IPR025997">
    <property type="entry name" value="SBP_2_dom"/>
</dbReference>
<evidence type="ECO:0000313" key="4">
    <source>
        <dbReference type="EMBL" id="HCO26210.1"/>
    </source>
</evidence>
<dbReference type="AlphaFoldDB" id="A0A3D3RF26"/>
<dbReference type="PANTHER" id="PTHR30036">
    <property type="entry name" value="D-XYLOSE-BINDING PERIPLASMIC PROTEIN"/>
    <property type="match status" value="1"/>
</dbReference>
<dbReference type="CDD" id="cd19970">
    <property type="entry name" value="PBP1_ABC_sugar_binding-like"/>
    <property type="match status" value="1"/>
</dbReference>
<dbReference type="GO" id="GO:0030246">
    <property type="term" value="F:carbohydrate binding"/>
    <property type="evidence" value="ECO:0007669"/>
    <property type="project" value="TreeGrafter"/>
</dbReference>
<gene>
    <name evidence="4" type="ORF">DIT97_25505</name>
</gene>
<dbReference type="PANTHER" id="PTHR30036:SF7">
    <property type="entry name" value="ABC TRANSPORTER PERIPLASMIC-BINDING PROTEIN YPHF"/>
    <property type="match status" value="1"/>
</dbReference>
<name>A0A3D3RF26_9PLAN</name>
<protein>
    <submittedName>
        <fullName evidence="4">LacI family transcriptional regulator</fullName>
    </submittedName>
</protein>
<dbReference type="PROSITE" id="PS51257">
    <property type="entry name" value="PROKAR_LIPOPROTEIN"/>
    <property type="match status" value="1"/>
</dbReference>
<dbReference type="InterPro" id="IPR050555">
    <property type="entry name" value="Bact_Solute-Bind_Prot2"/>
</dbReference>
<dbReference type="EMBL" id="DQAY01000152">
    <property type="protein sequence ID" value="HCO26210.1"/>
    <property type="molecule type" value="Genomic_DNA"/>
</dbReference>
<dbReference type="Pfam" id="PF13407">
    <property type="entry name" value="Peripla_BP_4"/>
    <property type="match status" value="1"/>
</dbReference>
<proteinExistence type="inferred from homology"/>
<evidence type="ECO:0000256" key="1">
    <source>
        <dbReference type="ARBA" id="ARBA00004196"/>
    </source>
</evidence>
<feature type="domain" description="Periplasmic binding protein" evidence="3">
    <location>
        <begin position="43"/>
        <end position="302"/>
    </location>
</feature>
<comment type="subcellular location">
    <subcellularLocation>
        <location evidence="1">Cell envelope</location>
    </subcellularLocation>
</comment>
<evidence type="ECO:0000256" key="2">
    <source>
        <dbReference type="ARBA" id="ARBA00007639"/>
    </source>
</evidence>
<comment type="caution">
    <text evidence="4">The sequence shown here is derived from an EMBL/GenBank/DDBJ whole genome shotgun (WGS) entry which is preliminary data.</text>
</comment>
<accession>A0A3D3RF26</accession>